<dbReference type="Proteomes" id="UP000005240">
    <property type="component" value="Unassembled WGS sequence"/>
</dbReference>
<dbReference type="PANTHER" id="PTHR46169:SF15">
    <property type="entry name" value="INNER CENTROMERE PROTEIN A-LIKE ISOFORM X1-RELATED"/>
    <property type="match status" value="1"/>
</dbReference>
<dbReference type="SUPFAM" id="SSF53098">
    <property type="entry name" value="Ribonuclease H-like"/>
    <property type="match status" value="1"/>
</dbReference>
<name>A0A180GPL6_PUCT1</name>
<reference evidence="2 3" key="3">
    <citation type="journal article" date="2017" name="G3 (Bethesda)">
        <title>Comparative analysis highlights variable genome content of wheat rusts and divergence of the mating loci.</title>
        <authorList>
            <person name="Cuomo C.A."/>
            <person name="Bakkeren G."/>
            <person name="Khalil H.B."/>
            <person name="Panwar V."/>
            <person name="Joly D."/>
            <person name="Linning R."/>
            <person name="Sakthikumar S."/>
            <person name="Song X."/>
            <person name="Adiconis X."/>
            <person name="Fan L."/>
            <person name="Goldberg J.M."/>
            <person name="Levin J.Z."/>
            <person name="Young S."/>
            <person name="Zeng Q."/>
            <person name="Anikster Y."/>
            <person name="Bruce M."/>
            <person name="Wang M."/>
            <person name="Yin C."/>
            <person name="McCallum B."/>
            <person name="Szabo L.J."/>
            <person name="Hulbert S."/>
            <person name="Chen X."/>
            <person name="Fellers J.P."/>
        </authorList>
    </citation>
    <scope>NUCLEOTIDE SEQUENCE</scope>
    <source>
        <strain evidence="3">Isolate 1-1 / race 1 (BBBD)</strain>
        <strain evidence="2">isolate 1-1 / race 1 (BBBD)</strain>
    </source>
</reference>
<evidence type="ECO:0000313" key="1">
    <source>
        <dbReference type="EMBL" id="OAV94481.1"/>
    </source>
</evidence>
<dbReference type="GO" id="GO:0005634">
    <property type="term" value="C:nucleus"/>
    <property type="evidence" value="ECO:0007669"/>
    <property type="project" value="TreeGrafter"/>
</dbReference>
<organism evidence="1">
    <name type="scientific">Puccinia triticina (isolate 1-1 / race 1 (BBBD))</name>
    <name type="common">Brown leaf rust fungus</name>
    <dbReference type="NCBI Taxonomy" id="630390"/>
    <lineage>
        <taxon>Eukaryota</taxon>
        <taxon>Fungi</taxon>
        <taxon>Dikarya</taxon>
        <taxon>Basidiomycota</taxon>
        <taxon>Pucciniomycotina</taxon>
        <taxon>Pucciniomycetes</taxon>
        <taxon>Pucciniales</taxon>
        <taxon>Pucciniaceae</taxon>
        <taxon>Puccinia</taxon>
    </lineage>
</organism>
<dbReference type="GO" id="GO:0006357">
    <property type="term" value="P:regulation of transcription by RNA polymerase II"/>
    <property type="evidence" value="ECO:0007669"/>
    <property type="project" value="TreeGrafter"/>
</dbReference>
<reference evidence="1" key="1">
    <citation type="submission" date="2009-11" db="EMBL/GenBank/DDBJ databases">
        <authorList>
            <consortium name="The Broad Institute Genome Sequencing Platform"/>
            <person name="Ward D."/>
            <person name="Feldgarden M."/>
            <person name="Earl A."/>
            <person name="Young S.K."/>
            <person name="Zeng Q."/>
            <person name="Koehrsen M."/>
            <person name="Alvarado L."/>
            <person name="Berlin A."/>
            <person name="Bochicchio J."/>
            <person name="Borenstein D."/>
            <person name="Chapman S.B."/>
            <person name="Chen Z."/>
            <person name="Engels R."/>
            <person name="Freedman E."/>
            <person name="Gellesch M."/>
            <person name="Goldberg J."/>
            <person name="Griggs A."/>
            <person name="Gujja S."/>
            <person name="Heilman E."/>
            <person name="Heiman D."/>
            <person name="Hepburn T."/>
            <person name="Howarth C."/>
            <person name="Jen D."/>
            <person name="Larson L."/>
            <person name="Lewis B."/>
            <person name="Mehta T."/>
            <person name="Park D."/>
            <person name="Pearson M."/>
            <person name="Roberts A."/>
            <person name="Saif S."/>
            <person name="Shea T."/>
            <person name="Shenoy N."/>
            <person name="Sisk P."/>
            <person name="Stolte C."/>
            <person name="Sykes S."/>
            <person name="Thomson T."/>
            <person name="Walk T."/>
            <person name="White J."/>
            <person name="Yandava C."/>
            <person name="Izard J."/>
            <person name="Baranova O.V."/>
            <person name="Blanton J.M."/>
            <person name="Tanner A.C."/>
            <person name="Dewhirst F.E."/>
            <person name="Haas B."/>
            <person name="Nusbaum C."/>
            <person name="Birren B."/>
        </authorList>
    </citation>
    <scope>NUCLEOTIDE SEQUENCE [LARGE SCALE GENOMIC DNA]</scope>
    <source>
        <strain evidence="1">1-1 BBBD Race 1</strain>
    </source>
</reference>
<reference evidence="2" key="4">
    <citation type="submission" date="2025-05" db="UniProtKB">
        <authorList>
            <consortium name="EnsemblFungi"/>
        </authorList>
    </citation>
    <scope>IDENTIFICATION</scope>
    <source>
        <strain evidence="2">isolate 1-1 / race 1 (BBBD)</strain>
    </source>
</reference>
<protein>
    <recommendedName>
        <fullName evidence="4">DUF659 domain-containing protein</fullName>
    </recommendedName>
</protein>
<reference evidence="1" key="2">
    <citation type="submission" date="2016-05" db="EMBL/GenBank/DDBJ databases">
        <title>Comparative analysis highlights variable genome content of wheat rusts and divergence of the mating loci.</title>
        <authorList>
            <person name="Cuomo C.A."/>
            <person name="Bakkeren G."/>
            <person name="Szabo L."/>
            <person name="Khalil H."/>
            <person name="Joly D."/>
            <person name="Goldberg J."/>
            <person name="Young S."/>
            <person name="Zeng Q."/>
            <person name="Fellers J."/>
        </authorList>
    </citation>
    <scope>NUCLEOTIDE SEQUENCE [LARGE SCALE GENOMIC DNA]</scope>
    <source>
        <strain evidence="1">1-1 BBBD Race 1</strain>
    </source>
</reference>
<evidence type="ECO:0000313" key="2">
    <source>
        <dbReference type="EnsemblFungi" id="PTTG_26971-t43_1-p1"/>
    </source>
</evidence>
<dbReference type="AlphaFoldDB" id="A0A180GPL6"/>
<accession>A0A180GPL6</accession>
<gene>
    <name evidence="1" type="ORF">PTTG_26971</name>
</gene>
<evidence type="ECO:0008006" key="4">
    <source>
        <dbReference type="Google" id="ProtNLM"/>
    </source>
</evidence>
<sequence length="637" mass="71998">MTLSTPPRCSTKIHWPMSDSSCGNLLKHVAGCINKQRETNSNQKLASLGVNGTGDVDPKEVNQLCAIWCAESARPFSALCDKSHKRILHPIIVKHLPLAKVVSQLIHMLYTAIQDNYREVLQKHTGAMYLGADAWQSPNGHDILGVVIYQLIKDGSGKIELEAMPFDFVQLAKSHTGEYLGETLRLVVEKFDVQHKICGIVTENASNNMSMVAEMKKFKWHQFKGDSQWIRCYAHLLNLIARSILKTFCNLKKNTGSNEDSAKETESKDEEPEILIRRYDEDTYINEYKYTADGKSKTSEQYDADDEVCEAELSMQDIQDLSDEDEDEDLYTLASCKQTLAKFRAIACKLLKSPNVKAEFVEICGEMNCDKPHNVERDVSTQWNSTYVQLQGVIQCEKAIIQWQKDKKYGLARQYHINKTDINLARDLVSLLELFYEQTLQVYTLGSARLTHIIVFIDEITEHLSNAIKGEGHRYPPVLQNACRVGLCLTNKYYTLTDCLPLYQIAMGMFLVPSIPYFQIAGWEKEWIIKAIWLTRKMFDLFYKPQIEPPVSSQPTSLGKHKTGNIAQLAIAAQTNQSSINPIDVWLASGLVLDDGSPINALKWWIQQKNAANLHGGLVQMALGVLSCPGENPQYNH</sequence>
<dbReference type="PANTHER" id="PTHR46169">
    <property type="entry name" value="DNA REPLICATION-RELATED ELEMENT FACTOR, ISOFORM A"/>
    <property type="match status" value="1"/>
</dbReference>
<dbReference type="InterPro" id="IPR052717">
    <property type="entry name" value="Vacuolar_transposase_reg"/>
</dbReference>
<dbReference type="VEuPathDB" id="FungiDB:PTTG_26971"/>
<dbReference type="OrthoDB" id="3359487at2759"/>
<keyword evidence="3" id="KW-1185">Reference proteome</keyword>
<evidence type="ECO:0000313" key="3">
    <source>
        <dbReference type="Proteomes" id="UP000005240"/>
    </source>
</evidence>
<dbReference type="EMBL" id="ADAS02000039">
    <property type="protein sequence ID" value="OAV94481.1"/>
    <property type="molecule type" value="Genomic_DNA"/>
</dbReference>
<dbReference type="EnsemblFungi" id="PTTG_26971-t43_1">
    <property type="protein sequence ID" value="PTTG_26971-t43_1-p1"/>
    <property type="gene ID" value="PTTG_26971"/>
</dbReference>
<dbReference type="InterPro" id="IPR012337">
    <property type="entry name" value="RNaseH-like_sf"/>
</dbReference>
<proteinExistence type="predicted"/>